<gene>
    <name evidence="1" type="ORF">AGERDE_LOCUS4889</name>
</gene>
<comment type="caution">
    <text evidence="1">The sequence shown here is derived from an EMBL/GenBank/DDBJ whole genome shotgun (WGS) entry which is preliminary data.</text>
</comment>
<dbReference type="EMBL" id="CAJVPL010000607">
    <property type="protein sequence ID" value="CAG8514016.1"/>
    <property type="molecule type" value="Genomic_DNA"/>
</dbReference>
<keyword evidence="2" id="KW-1185">Reference proteome</keyword>
<evidence type="ECO:0000313" key="1">
    <source>
        <dbReference type="EMBL" id="CAG8514016.1"/>
    </source>
</evidence>
<accession>A0A9N9A111</accession>
<reference evidence="1" key="1">
    <citation type="submission" date="2021-06" db="EMBL/GenBank/DDBJ databases">
        <authorList>
            <person name="Kallberg Y."/>
            <person name="Tangrot J."/>
            <person name="Rosling A."/>
        </authorList>
    </citation>
    <scope>NUCLEOTIDE SEQUENCE</scope>
    <source>
        <strain evidence="1">MT106</strain>
    </source>
</reference>
<proteinExistence type="predicted"/>
<organism evidence="1 2">
    <name type="scientific">Ambispora gerdemannii</name>
    <dbReference type="NCBI Taxonomy" id="144530"/>
    <lineage>
        <taxon>Eukaryota</taxon>
        <taxon>Fungi</taxon>
        <taxon>Fungi incertae sedis</taxon>
        <taxon>Mucoromycota</taxon>
        <taxon>Glomeromycotina</taxon>
        <taxon>Glomeromycetes</taxon>
        <taxon>Archaeosporales</taxon>
        <taxon>Ambisporaceae</taxon>
        <taxon>Ambispora</taxon>
    </lineage>
</organism>
<evidence type="ECO:0000313" key="2">
    <source>
        <dbReference type="Proteomes" id="UP000789831"/>
    </source>
</evidence>
<dbReference type="Proteomes" id="UP000789831">
    <property type="component" value="Unassembled WGS sequence"/>
</dbReference>
<protein>
    <submittedName>
        <fullName evidence="1">3423_t:CDS:1</fullName>
    </submittedName>
</protein>
<dbReference type="OrthoDB" id="2409171at2759"/>
<sequence>MYTTNEVVKKWKRADVPEYLKSKQDEMDLDDEDIKLISLSEEKLLVPPYNLLGSAGAIALLIKALNGEVQGKMHELWDCHYTNGQASMSINVSKDRVDHSFKKEIEVLRKLFADEHPA</sequence>
<dbReference type="AlphaFoldDB" id="A0A9N9A111"/>
<name>A0A9N9A111_9GLOM</name>